<dbReference type="PRINTS" id="PR00069">
    <property type="entry name" value="ALDKETRDTASE"/>
</dbReference>
<name>A0AB34JPB7_PRYPA</name>
<sequence length="379" mass="41074">MVLPLSWLAAAVVEIGRIRRVVPLRTSAGMLDGSSPVPDVFSVPSSYSRPSLRLPAIGAGTLAWGDPTKGWGINYNTTDVREAFEVLTDGGVNLFDTSEVYGYQGFKIAEGSEQLVGSLAARMINPPLLSTTFMPVPWANVLSGGGVRIGRGAVTNALRNSIARLGVGTVDLYSLHAPLPYLGGSTALYEGLAEAYSLGLCRGVGVCNFDAAQVREAHRSLHKLGVPLVSNKIRYSLLNIERELDGTIETCLELGITPIAHTPLAKGLATSRYVEAVARRSRSRVGKWEGEKLRAFSRVFEAMSQIAEKKDARTETQVALRFVMAKGCVPIPGVNNAEQAREVVAATDWELTLDEIDQLTDQAIALHVRRRDHPWLRTL</sequence>
<feature type="domain" description="NADP-dependent oxidoreductase" evidence="2">
    <location>
        <begin position="57"/>
        <end position="360"/>
    </location>
</feature>
<keyword evidence="1" id="KW-0560">Oxidoreductase</keyword>
<dbReference type="PANTHER" id="PTHR43625:SF83">
    <property type="entry name" value="NADP-DEPENDENT OXIDOREDUCTASE DOMAIN-CONTAINING PROTEIN"/>
    <property type="match status" value="1"/>
</dbReference>
<dbReference type="GO" id="GO:0016491">
    <property type="term" value="F:oxidoreductase activity"/>
    <property type="evidence" value="ECO:0007669"/>
    <property type="project" value="UniProtKB-KW"/>
</dbReference>
<organism evidence="3 4">
    <name type="scientific">Prymnesium parvum</name>
    <name type="common">Toxic golden alga</name>
    <dbReference type="NCBI Taxonomy" id="97485"/>
    <lineage>
        <taxon>Eukaryota</taxon>
        <taxon>Haptista</taxon>
        <taxon>Haptophyta</taxon>
        <taxon>Prymnesiophyceae</taxon>
        <taxon>Prymnesiales</taxon>
        <taxon>Prymnesiaceae</taxon>
        <taxon>Prymnesium</taxon>
    </lineage>
</organism>
<dbReference type="InterPro" id="IPR023210">
    <property type="entry name" value="NADP_OxRdtase_dom"/>
</dbReference>
<dbReference type="InterPro" id="IPR036812">
    <property type="entry name" value="NAD(P)_OxRdtase_dom_sf"/>
</dbReference>
<dbReference type="InterPro" id="IPR050791">
    <property type="entry name" value="Aldo-Keto_reductase"/>
</dbReference>
<dbReference type="PANTHER" id="PTHR43625">
    <property type="entry name" value="AFLATOXIN B1 ALDEHYDE REDUCTASE"/>
    <property type="match status" value="1"/>
</dbReference>
<dbReference type="GO" id="GO:0005737">
    <property type="term" value="C:cytoplasm"/>
    <property type="evidence" value="ECO:0007669"/>
    <property type="project" value="TreeGrafter"/>
</dbReference>
<comment type="caution">
    <text evidence="3">The sequence shown here is derived from an EMBL/GenBank/DDBJ whole genome shotgun (WGS) entry which is preliminary data.</text>
</comment>
<dbReference type="Gene3D" id="3.20.20.100">
    <property type="entry name" value="NADP-dependent oxidoreductase domain"/>
    <property type="match status" value="1"/>
</dbReference>
<evidence type="ECO:0000313" key="4">
    <source>
        <dbReference type="Proteomes" id="UP001515480"/>
    </source>
</evidence>
<evidence type="ECO:0000256" key="1">
    <source>
        <dbReference type="ARBA" id="ARBA00023002"/>
    </source>
</evidence>
<reference evidence="3 4" key="1">
    <citation type="journal article" date="2024" name="Science">
        <title>Giant polyketide synthase enzymes in the biosynthesis of giant marine polyether toxins.</title>
        <authorList>
            <person name="Fallon T.R."/>
            <person name="Shende V.V."/>
            <person name="Wierzbicki I.H."/>
            <person name="Pendleton A.L."/>
            <person name="Watervoot N.F."/>
            <person name="Auber R.P."/>
            <person name="Gonzalez D.J."/>
            <person name="Wisecaver J.H."/>
            <person name="Moore B.S."/>
        </authorList>
    </citation>
    <scope>NUCLEOTIDE SEQUENCE [LARGE SCALE GENOMIC DNA]</scope>
    <source>
        <strain evidence="3 4">12B1</strain>
    </source>
</reference>
<dbReference type="AlphaFoldDB" id="A0AB34JPB7"/>
<evidence type="ECO:0000259" key="2">
    <source>
        <dbReference type="Pfam" id="PF00248"/>
    </source>
</evidence>
<protein>
    <recommendedName>
        <fullName evidence="2">NADP-dependent oxidoreductase domain-containing protein</fullName>
    </recommendedName>
</protein>
<proteinExistence type="predicted"/>
<gene>
    <name evidence="3" type="ORF">AB1Y20_017498</name>
</gene>
<dbReference type="SUPFAM" id="SSF51430">
    <property type="entry name" value="NAD(P)-linked oxidoreductase"/>
    <property type="match status" value="1"/>
</dbReference>
<dbReference type="Pfam" id="PF00248">
    <property type="entry name" value="Aldo_ket_red"/>
    <property type="match status" value="1"/>
</dbReference>
<keyword evidence="4" id="KW-1185">Reference proteome</keyword>
<dbReference type="InterPro" id="IPR020471">
    <property type="entry name" value="AKR"/>
</dbReference>
<accession>A0AB34JPB7</accession>
<evidence type="ECO:0000313" key="3">
    <source>
        <dbReference type="EMBL" id="KAL1522511.1"/>
    </source>
</evidence>
<dbReference type="Proteomes" id="UP001515480">
    <property type="component" value="Unassembled WGS sequence"/>
</dbReference>
<dbReference type="EMBL" id="JBGBPQ010000006">
    <property type="protein sequence ID" value="KAL1522511.1"/>
    <property type="molecule type" value="Genomic_DNA"/>
</dbReference>